<dbReference type="AlphaFoldDB" id="A0A4Q6XZP5"/>
<proteinExistence type="predicted"/>
<evidence type="ECO:0008006" key="3">
    <source>
        <dbReference type="Google" id="ProtNLM"/>
    </source>
</evidence>
<dbReference type="Proteomes" id="UP000292855">
    <property type="component" value="Unassembled WGS sequence"/>
</dbReference>
<comment type="caution">
    <text evidence="1">The sequence shown here is derived from an EMBL/GenBank/DDBJ whole genome shotgun (WGS) entry which is preliminary data.</text>
</comment>
<evidence type="ECO:0000313" key="1">
    <source>
        <dbReference type="EMBL" id="RZF62116.1"/>
    </source>
</evidence>
<gene>
    <name evidence="1" type="ORF">EWE74_04710</name>
</gene>
<sequence length="770" mass="88945">MLLKNIQIENLQESPLGTGHISLAPLTTYLHKILDSLGGRRHLLPWFGLEMIKGVEQTHGEIGESNLEPYEGVFEMIHSLQDGLRLEEKGLWGLGYPIPQQAFYGTGEFYTFLESDTRLISEDKKTGLTPMQQLLYSVILERFYEIPTSTNKLLYKLEQKGVDRYYELGVDFSFVEIQRKGKLPVIDLTTLRDKGEYCLEDVEPIFQLLDPSNFTFNGFTILTLEDKTAAYVSEWLHTMIANLSQYRQERFLGELHKILSTIAGSTEISSSLLPVLELNGYPIFSSDFTRDSFFFRELQKRNVSGVIDPTTTAYLETPFPILYGIEKSLDTEDRLFRELIEREGLASYIGIPLKQRERLVGFLELYSYIPNRLDKTSMMIWKTFIPLLTQLTADIVFFFKNSLEQIILNNFTALNPAVEWRFNEVAAGQLGAYMREEEEPVMNKVRFEKVYPIYGAIDVKGSTQLRNSIYKKDNLSKIDHLEHFLDTLARDNEDDLIAGLRHRARKMRNWLEATDYEKHMLDVFLFLHEELFEILENIEAENPVHKSPIDTFVNQQKGVSGNHMDVFETSLQQLNNLIKDEVQQFNATVQDIFPSYFELFRSDGVEYDMYVGQSITPTKVFEPSFLREIRKQQIISMARIGIHAAQIVPSLVVPMQVTLLIFVHTSTIDISFREDERRFDVEGGYNIRYQMVKKRIDKAQIKNSKERLVRPNTLAIVFQGDMLETEIRDLLAEVVATGLLKPDFEFCTLEEIQGVSELRAVRADIVLNED</sequence>
<accession>A0A4Q6XZP5</accession>
<dbReference type="SUPFAM" id="SSF55781">
    <property type="entry name" value="GAF domain-like"/>
    <property type="match status" value="1"/>
</dbReference>
<evidence type="ECO:0000313" key="2">
    <source>
        <dbReference type="Proteomes" id="UP000292855"/>
    </source>
</evidence>
<organism evidence="1 2">
    <name type="scientific">Sphingobacterium corticibacterium</name>
    <dbReference type="NCBI Taxonomy" id="2484746"/>
    <lineage>
        <taxon>Bacteria</taxon>
        <taxon>Pseudomonadati</taxon>
        <taxon>Bacteroidota</taxon>
        <taxon>Sphingobacteriia</taxon>
        <taxon>Sphingobacteriales</taxon>
        <taxon>Sphingobacteriaceae</taxon>
        <taxon>Sphingobacterium</taxon>
    </lineage>
</organism>
<dbReference type="RefSeq" id="WP_130140345.1">
    <property type="nucleotide sequence ID" value="NZ_SGIT01000001.1"/>
</dbReference>
<dbReference type="EMBL" id="SGIT01000001">
    <property type="protein sequence ID" value="RZF62116.1"/>
    <property type="molecule type" value="Genomic_DNA"/>
</dbReference>
<dbReference type="OrthoDB" id="627374at2"/>
<keyword evidence="2" id="KW-1185">Reference proteome</keyword>
<protein>
    <recommendedName>
        <fullName evidence="3">GAF domain-containing protein</fullName>
    </recommendedName>
</protein>
<reference evidence="1 2" key="1">
    <citation type="submission" date="2019-02" db="EMBL/GenBank/DDBJ databases">
        <authorList>
            <person name="Li Y."/>
        </authorList>
    </citation>
    <scope>NUCLEOTIDE SEQUENCE [LARGE SCALE GENOMIC DNA]</scope>
    <source>
        <strain evidence="1 2">30C10-4-7</strain>
    </source>
</reference>
<name>A0A4Q6XZP5_9SPHI</name>